<dbReference type="Proteomes" id="UP000230605">
    <property type="component" value="Chromosome 4"/>
</dbReference>
<sequence>MSLKMLSVCTGCPQLRTNRPNYHQEALYALLRFVKLRRKFYETSLTYEIPNPSGHRFCCRRSDLSWLLSHRPQSHIGSGWACHAQASAACKQSDGRCINLAFRCSHNTLSSMASGLVTAGVLQDGIQISRLSDWSGRSPSCFAHRWIRI</sequence>
<reference evidence="1 2" key="1">
    <citation type="submission" date="2015-10" db="EMBL/GenBank/DDBJ databases">
        <title>The cercosporin biosynthetic gene cluster was horizontally transferred to several fungal lineages and shown to be expanded in Cercospora beticola based on microsynteny with recipient genomes.</title>
        <authorList>
            <person name="De Jonge R."/>
            <person name="Ebert M.K."/>
            <person name="Suttle J.C."/>
            <person name="Jurick Ii W.M."/>
            <person name="Secor G.A."/>
            <person name="Thomma B.P."/>
            <person name="Van De Peer Y."/>
            <person name="Bolton M.D."/>
        </authorList>
    </citation>
    <scope>NUCLEOTIDE SEQUENCE [LARGE SCALE GENOMIC DNA]</scope>
    <source>
        <strain evidence="1 2">09-40</strain>
    </source>
</reference>
<comment type="caution">
    <text evidence="1">The sequence shown here is derived from an EMBL/GenBank/DDBJ whole genome shotgun (WGS) entry which is preliminary data.</text>
</comment>
<organism evidence="1 2">
    <name type="scientific">Cercospora beticola</name>
    <name type="common">Sugarbeet leaf spot fungus</name>
    <dbReference type="NCBI Taxonomy" id="122368"/>
    <lineage>
        <taxon>Eukaryota</taxon>
        <taxon>Fungi</taxon>
        <taxon>Dikarya</taxon>
        <taxon>Ascomycota</taxon>
        <taxon>Pezizomycotina</taxon>
        <taxon>Dothideomycetes</taxon>
        <taxon>Dothideomycetidae</taxon>
        <taxon>Mycosphaerellales</taxon>
        <taxon>Mycosphaerellaceae</taxon>
        <taxon>Cercospora</taxon>
    </lineage>
</organism>
<evidence type="ECO:0000313" key="1">
    <source>
        <dbReference type="EMBL" id="PIA92993.1"/>
    </source>
</evidence>
<gene>
    <name evidence="1" type="ORF">CB0940_04136</name>
</gene>
<dbReference type="AlphaFoldDB" id="A0A2G5HLA1"/>
<proteinExistence type="predicted"/>
<evidence type="ECO:0000313" key="2">
    <source>
        <dbReference type="Proteomes" id="UP000230605"/>
    </source>
</evidence>
<protein>
    <submittedName>
        <fullName evidence="1">Uncharacterized protein</fullName>
    </submittedName>
</protein>
<dbReference type="EMBL" id="LKMD01000105">
    <property type="protein sequence ID" value="PIA92993.1"/>
    <property type="molecule type" value="Genomic_DNA"/>
</dbReference>
<accession>A0A2G5HLA1</accession>
<name>A0A2G5HLA1_CERBT</name>